<dbReference type="eggNOG" id="ENOG502S87J">
    <property type="taxonomic scope" value="Eukaryota"/>
</dbReference>
<dbReference type="AlphaFoldDB" id="A0A024TK88"/>
<organism evidence="1">
    <name type="scientific">Aphanomyces invadans</name>
    <dbReference type="NCBI Taxonomy" id="157072"/>
    <lineage>
        <taxon>Eukaryota</taxon>
        <taxon>Sar</taxon>
        <taxon>Stramenopiles</taxon>
        <taxon>Oomycota</taxon>
        <taxon>Saprolegniomycetes</taxon>
        <taxon>Saprolegniales</taxon>
        <taxon>Verrucalvaceae</taxon>
        <taxon>Aphanomyces</taxon>
    </lineage>
</organism>
<dbReference type="STRING" id="157072.A0A024TK88"/>
<sequence>MSGGSASNLLAEKMLAGWTLLATNCPEPSCCTPLVSSRKDMTRLLCVKCDKWYSTEQPAVVIESAPTSKASQGIHQLESTPVPTANQTPQDDEATAYAARKKRRDATSSKLGEKMLQGWTLMGSVCPISDCGTPFVRHRETGQLFCVTCDRYAIAEDQATEQVVPAAPESVARSFEPPCLPAHAPAAPVASSQQVVPPSSVDWTADSTTSLALDVLYRKLAAATAALEASTSDKDVSAQSRVLADLAKAIKALHTIHSFE</sequence>
<reference evidence="1" key="1">
    <citation type="submission" date="2013-12" db="EMBL/GenBank/DDBJ databases">
        <title>The Genome Sequence of Aphanomyces invadans NJM9701.</title>
        <authorList>
            <consortium name="The Broad Institute Genomics Platform"/>
            <person name="Russ C."/>
            <person name="Tyler B."/>
            <person name="van West P."/>
            <person name="Dieguez-Uribeondo J."/>
            <person name="Young S.K."/>
            <person name="Zeng Q."/>
            <person name="Gargeya S."/>
            <person name="Fitzgerald M."/>
            <person name="Abouelleil A."/>
            <person name="Alvarado L."/>
            <person name="Chapman S.B."/>
            <person name="Gainer-Dewar J."/>
            <person name="Goldberg J."/>
            <person name="Griggs A."/>
            <person name="Gujja S."/>
            <person name="Hansen M."/>
            <person name="Howarth C."/>
            <person name="Imamovic A."/>
            <person name="Ireland A."/>
            <person name="Larimer J."/>
            <person name="McCowan C."/>
            <person name="Murphy C."/>
            <person name="Pearson M."/>
            <person name="Poon T.W."/>
            <person name="Priest M."/>
            <person name="Roberts A."/>
            <person name="Saif S."/>
            <person name="Shea T."/>
            <person name="Sykes S."/>
            <person name="Wortman J."/>
            <person name="Nusbaum C."/>
            <person name="Birren B."/>
        </authorList>
    </citation>
    <scope>NUCLEOTIDE SEQUENCE [LARGE SCALE GENOMIC DNA]</scope>
    <source>
        <strain evidence="1">NJM9701</strain>
    </source>
</reference>
<dbReference type="PANTHER" id="PTHR16537:SF1">
    <property type="entry name" value="PROTEIN ZNRD2"/>
    <property type="match status" value="1"/>
</dbReference>
<dbReference type="Pfam" id="PF06677">
    <property type="entry name" value="Auto_anti-p27"/>
    <property type="match status" value="2"/>
</dbReference>
<dbReference type="PANTHER" id="PTHR16537">
    <property type="entry name" value="SJOEGREN SYNDROME/SCLERODERMA AUTOANTIGEN 1"/>
    <property type="match status" value="1"/>
</dbReference>
<proteinExistence type="predicted"/>
<protein>
    <submittedName>
        <fullName evidence="1">Uncharacterized protein</fullName>
    </submittedName>
</protein>
<dbReference type="GeneID" id="20089130"/>
<dbReference type="EMBL" id="KI913987">
    <property type="protein sequence ID" value="ETV94036.1"/>
    <property type="molecule type" value="Genomic_DNA"/>
</dbReference>
<dbReference type="InterPro" id="IPR009563">
    <property type="entry name" value="SSSCA1"/>
</dbReference>
<name>A0A024TK88_9STRA</name>
<dbReference type="InterPro" id="IPR051888">
    <property type="entry name" value="UPF0148_domain"/>
</dbReference>
<dbReference type="VEuPathDB" id="FungiDB:H310_12080"/>
<gene>
    <name evidence="1" type="ORF">H310_12080</name>
</gene>
<evidence type="ECO:0000313" key="1">
    <source>
        <dbReference type="EMBL" id="ETV94036.1"/>
    </source>
</evidence>
<dbReference type="RefSeq" id="XP_008877248.1">
    <property type="nucleotide sequence ID" value="XM_008879026.1"/>
</dbReference>
<dbReference type="OrthoDB" id="28939at2759"/>
<accession>A0A024TK88</accession>